<dbReference type="SUPFAM" id="SSF54909">
    <property type="entry name" value="Dimeric alpha+beta barrel"/>
    <property type="match status" value="1"/>
</dbReference>
<feature type="domain" description="Stress-response A/B barrel" evidence="5">
    <location>
        <begin position="9"/>
        <end position="112"/>
    </location>
</feature>
<dbReference type="InterPro" id="IPR011057">
    <property type="entry name" value="Mss4-like_sf"/>
</dbReference>
<dbReference type="InterPro" id="IPR006913">
    <property type="entry name" value="CENP-V/GFA"/>
</dbReference>
<evidence type="ECO:0000256" key="2">
    <source>
        <dbReference type="ARBA" id="ARBA00022723"/>
    </source>
</evidence>
<dbReference type="PANTHER" id="PTHR33337:SF30">
    <property type="entry name" value="DUF636 DOMAIN PROTEIN (AFU_ORTHOLOGUE AFUA_1G03180)"/>
    <property type="match status" value="1"/>
</dbReference>
<sequence>MAVSDQDRVTHIVLFRYHPSVPWTDLEHHFAELGKLKSTCLKPAGTGKPYMLSMQMGKNTSWENFGKGMTHAIVLAFASVEDRDYYLLEDPVHRAFSVNAAPLIEDSVVVGEAARRCSALFSGGVLILTLYTLSDFVNGSLLGPSSPPETDKYKSYPGSCHCGAVSFSIRSPVGNPPTHIACHCDTCKRISGAPYTCNYIIPIEDFAISQGSNRLKMYEYQGASGKNVSCYYCDNCTSHIYHVQQRDPSKAIVRTLLLDCGNVMGVSGEIFREGALGWVGDLRAALQA</sequence>
<dbReference type="SMART" id="SM00886">
    <property type="entry name" value="Dabb"/>
    <property type="match status" value="1"/>
</dbReference>
<evidence type="ECO:0000313" key="7">
    <source>
        <dbReference type="EMBL" id="EXJ84988.1"/>
    </source>
</evidence>
<organism evidence="7 8">
    <name type="scientific">Capronia epimyces CBS 606.96</name>
    <dbReference type="NCBI Taxonomy" id="1182542"/>
    <lineage>
        <taxon>Eukaryota</taxon>
        <taxon>Fungi</taxon>
        <taxon>Dikarya</taxon>
        <taxon>Ascomycota</taxon>
        <taxon>Pezizomycotina</taxon>
        <taxon>Eurotiomycetes</taxon>
        <taxon>Chaetothyriomycetidae</taxon>
        <taxon>Chaetothyriales</taxon>
        <taxon>Herpotrichiellaceae</taxon>
        <taxon>Capronia</taxon>
    </lineage>
</organism>
<dbReference type="EMBL" id="AMGY01000004">
    <property type="protein sequence ID" value="EXJ84988.1"/>
    <property type="molecule type" value="Genomic_DNA"/>
</dbReference>
<dbReference type="Pfam" id="PF04828">
    <property type="entry name" value="GFA"/>
    <property type="match status" value="1"/>
</dbReference>
<proteinExistence type="inferred from homology"/>
<dbReference type="AlphaFoldDB" id="W9XXN6"/>
<dbReference type="GO" id="GO:0016846">
    <property type="term" value="F:carbon-sulfur lyase activity"/>
    <property type="evidence" value="ECO:0007669"/>
    <property type="project" value="InterPro"/>
</dbReference>
<dbReference type="Pfam" id="PF07876">
    <property type="entry name" value="Dabb"/>
    <property type="match status" value="1"/>
</dbReference>
<name>W9XXN6_9EURO</name>
<accession>W9XXN6</accession>
<dbReference type="RefSeq" id="XP_007733973.1">
    <property type="nucleotide sequence ID" value="XM_007735783.1"/>
</dbReference>
<evidence type="ECO:0008006" key="9">
    <source>
        <dbReference type="Google" id="ProtNLM"/>
    </source>
</evidence>
<dbReference type="GeneID" id="19169773"/>
<comment type="similarity">
    <text evidence="1">Belongs to the Gfa family.</text>
</comment>
<dbReference type="GO" id="GO:0046872">
    <property type="term" value="F:metal ion binding"/>
    <property type="evidence" value="ECO:0007669"/>
    <property type="project" value="UniProtKB-KW"/>
</dbReference>
<dbReference type="Proteomes" id="UP000019478">
    <property type="component" value="Unassembled WGS sequence"/>
</dbReference>
<dbReference type="SUPFAM" id="SSF51316">
    <property type="entry name" value="Mss4-like"/>
    <property type="match status" value="1"/>
</dbReference>
<evidence type="ECO:0000259" key="6">
    <source>
        <dbReference type="PROSITE" id="PS51891"/>
    </source>
</evidence>
<dbReference type="STRING" id="1182542.W9XXN6"/>
<dbReference type="PROSITE" id="PS51502">
    <property type="entry name" value="S_R_A_B_BARREL"/>
    <property type="match status" value="1"/>
</dbReference>
<dbReference type="HOGENOM" id="CLU_1081882_0_0_1"/>
<dbReference type="Gene3D" id="3.30.70.100">
    <property type="match status" value="1"/>
</dbReference>
<reference evidence="7 8" key="1">
    <citation type="submission" date="2013-03" db="EMBL/GenBank/DDBJ databases">
        <title>The Genome Sequence of Capronia epimyces CBS 606.96.</title>
        <authorList>
            <consortium name="The Broad Institute Genomics Platform"/>
            <person name="Cuomo C."/>
            <person name="de Hoog S."/>
            <person name="Gorbushina A."/>
            <person name="Walker B."/>
            <person name="Young S.K."/>
            <person name="Zeng Q."/>
            <person name="Gargeya S."/>
            <person name="Fitzgerald M."/>
            <person name="Haas B."/>
            <person name="Abouelleil A."/>
            <person name="Allen A.W."/>
            <person name="Alvarado L."/>
            <person name="Arachchi H.M."/>
            <person name="Berlin A.M."/>
            <person name="Chapman S.B."/>
            <person name="Gainer-Dewar J."/>
            <person name="Goldberg J."/>
            <person name="Griggs A."/>
            <person name="Gujja S."/>
            <person name="Hansen M."/>
            <person name="Howarth C."/>
            <person name="Imamovic A."/>
            <person name="Ireland A."/>
            <person name="Larimer J."/>
            <person name="McCowan C."/>
            <person name="Murphy C."/>
            <person name="Pearson M."/>
            <person name="Poon T.W."/>
            <person name="Priest M."/>
            <person name="Roberts A."/>
            <person name="Saif S."/>
            <person name="Shea T."/>
            <person name="Sisk P."/>
            <person name="Sykes S."/>
            <person name="Wortman J."/>
            <person name="Nusbaum C."/>
            <person name="Birren B."/>
        </authorList>
    </citation>
    <scope>NUCLEOTIDE SEQUENCE [LARGE SCALE GENOMIC DNA]</scope>
    <source>
        <strain evidence="7 8">CBS 606.96</strain>
    </source>
</reference>
<evidence type="ECO:0000313" key="8">
    <source>
        <dbReference type="Proteomes" id="UP000019478"/>
    </source>
</evidence>
<evidence type="ECO:0000256" key="3">
    <source>
        <dbReference type="ARBA" id="ARBA00022833"/>
    </source>
</evidence>
<evidence type="ECO:0000259" key="5">
    <source>
        <dbReference type="PROSITE" id="PS51502"/>
    </source>
</evidence>
<dbReference type="Gene3D" id="3.90.1590.10">
    <property type="entry name" value="glutathione-dependent formaldehyde- activating enzyme (gfa)"/>
    <property type="match status" value="1"/>
</dbReference>
<keyword evidence="8" id="KW-1185">Reference proteome</keyword>
<dbReference type="OrthoDB" id="1601230at2759"/>
<comment type="caution">
    <text evidence="7">The sequence shown here is derived from an EMBL/GenBank/DDBJ whole genome shotgun (WGS) entry which is preliminary data.</text>
</comment>
<gene>
    <name evidence="7" type="ORF">A1O3_05663</name>
</gene>
<keyword evidence="2" id="KW-0479">Metal-binding</keyword>
<keyword evidence="4" id="KW-0456">Lyase</keyword>
<dbReference type="InterPro" id="IPR013097">
    <property type="entry name" value="Dabb"/>
</dbReference>
<feature type="domain" description="CENP-V/GFA" evidence="6">
    <location>
        <begin position="156"/>
        <end position="279"/>
    </location>
</feature>
<dbReference type="PANTHER" id="PTHR33337">
    <property type="entry name" value="GFA DOMAIN-CONTAINING PROTEIN"/>
    <property type="match status" value="1"/>
</dbReference>
<dbReference type="InterPro" id="IPR011008">
    <property type="entry name" value="Dimeric_a/b-barrel"/>
</dbReference>
<protein>
    <recommendedName>
        <fullName evidence="9">CENP-V/GFA domain-containing protein</fullName>
    </recommendedName>
</protein>
<evidence type="ECO:0000256" key="4">
    <source>
        <dbReference type="ARBA" id="ARBA00023239"/>
    </source>
</evidence>
<keyword evidence="3" id="KW-0862">Zinc</keyword>
<evidence type="ECO:0000256" key="1">
    <source>
        <dbReference type="ARBA" id="ARBA00005495"/>
    </source>
</evidence>
<dbReference type="PROSITE" id="PS51891">
    <property type="entry name" value="CENP_V_GFA"/>
    <property type="match status" value="1"/>
</dbReference>
<dbReference type="eggNOG" id="ENOG502S88K">
    <property type="taxonomic scope" value="Eukaryota"/>
</dbReference>